<dbReference type="PANTHER" id="PTHR33172:SF11">
    <property type="entry name" value="DUF3741 DOMAIN-CONTAINING PROTEIN"/>
    <property type="match status" value="1"/>
</dbReference>
<feature type="region of interest" description="Disordered" evidence="3">
    <location>
        <begin position="194"/>
        <end position="216"/>
    </location>
</feature>
<feature type="compositionally biased region" description="Basic and acidic residues" evidence="3">
    <location>
        <begin position="156"/>
        <end position="168"/>
    </location>
</feature>
<dbReference type="OrthoDB" id="691484at2759"/>
<keyword evidence="2" id="KW-0539">Nucleus</keyword>
<dbReference type="Gramene" id="TVU12168">
    <property type="protein sequence ID" value="TVU12168"/>
    <property type="gene ID" value="EJB05_45798"/>
</dbReference>
<evidence type="ECO:0000256" key="3">
    <source>
        <dbReference type="SAM" id="MobiDB-lite"/>
    </source>
</evidence>
<feature type="compositionally biased region" description="Low complexity" evidence="3">
    <location>
        <begin position="20"/>
        <end position="40"/>
    </location>
</feature>
<dbReference type="InterPro" id="IPR051992">
    <property type="entry name" value="OxStress_Response_Reg"/>
</dbReference>
<organism evidence="4 5">
    <name type="scientific">Eragrostis curvula</name>
    <name type="common">weeping love grass</name>
    <dbReference type="NCBI Taxonomy" id="38414"/>
    <lineage>
        <taxon>Eukaryota</taxon>
        <taxon>Viridiplantae</taxon>
        <taxon>Streptophyta</taxon>
        <taxon>Embryophyta</taxon>
        <taxon>Tracheophyta</taxon>
        <taxon>Spermatophyta</taxon>
        <taxon>Magnoliopsida</taxon>
        <taxon>Liliopsida</taxon>
        <taxon>Poales</taxon>
        <taxon>Poaceae</taxon>
        <taxon>PACMAD clade</taxon>
        <taxon>Chloridoideae</taxon>
        <taxon>Eragrostideae</taxon>
        <taxon>Eragrostidinae</taxon>
        <taxon>Eragrostis</taxon>
    </lineage>
</organism>
<dbReference type="Proteomes" id="UP000324897">
    <property type="component" value="Chromosome 3"/>
</dbReference>
<evidence type="ECO:0000256" key="2">
    <source>
        <dbReference type="ARBA" id="ARBA00023242"/>
    </source>
</evidence>
<gene>
    <name evidence="4" type="ORF">EJB05_45798</name>
</gene>
<dbReference type="EMBL" id="RWGY01000039">
    <property type="protein sequence ID" value="TVU12168.1"/>
    <property type="molecule type" value="Genomic_DNA"/>
</dbReference>
<sequence length="216" mass="22675">MPIAFETGRRDGGGARGRSHAPAAAARSASSGRGSDSRAAVMQSSEAEDVDGEVESSFRGPLDTMDALQGALPSNRRGVSRFYNGKSSSVADVVSSPQTANPSPKKRKGLLPFSFSWGKSRSRESSSRGNVRNSPKGGRKALSPAGTSSAAGNSRSDNEHGFYQDPPRHSLQIGSSAALRSQLISVQMNPVSVGLEDVAESTASVSPREKRRKSLE</sequence>
<feature type="region of interest" description="Disordered" evidence="3">
    <location>
        <begin position="1"/>
        <end position="174"/>
    </location>
</feature>
<evidence type="ECO:0000313" key="4">
    <source>
        <dbReference type="EMBL" id="TVU12168.1"/>
    </source>
</evidence>
<feature type="compositionally biased region" description="Polar residues" evidence="3">
    <location>
        <begin position="145"/>
        <end position="155"/>
    </location>
</feature>
<dbReference type="AlphaFoldDB" id="A0A5J9TMQ4"/>
<dbReference type="PANTHER" id="PTHR33172">
    <property type="entry name" value="OS08G0516900 PROTEIN"/>
    <property type="match status" value="1"/>
</dbReference>
<dbReference type="GO" id="GO:0005634">
    <property type="term" value="C:nucleus"/>
    <property type="evidence" value="ECO:0007669"/>
    <property type="project" value="UniProtKB-SubCell"/>
</dbReference>
<feature type="non-terminal residue" evidence="4">
    <location>
        <position position="1"/>
    </location>
</feature>
<reference evidence="4 5" key="1">
    <citation type="journal article" date="2019" name="Sci. Rep.">
        <title>A high-quality genome of Eragrostis curvula grass provides insights into Poaceae evolution and supports new strategies to enhance forage quality.</title>
        <authorList>
            <person name="Carballo J."/>
            <person name="Santos B.A.C.M."/>
            <person name="Zappacosta D."/>
            <person name="Garbus I."/>
            <person name="Selva J.P."/>
            <person name="Gallo C.A."/>
            <person name="Diaz A."/>
            <person name="Albertini E."/>
            <person name="Caccamo M."/>
            <person name="Echenique V."/>
        </authorList>
    </citation>
    <scope>NUCLEOTIDE SEQUENCE [LARGE SCALE GENOMIC DNA]</scope>
    <source>
        <strain evidence="5">cv. Victoria</strain>
        <tissue evidence="4">Leaf</tissue>
    </source>
</reference>
<comment type="subcellular location">
    <subcellularLocation>
        <location evidence="1">Nucleus</location>
    </subcellularLocation>
</comment>
<evidence type="ECO:0000313" key="5">
    <source>
        <dbReference type="Proteomes" id="UP000324897"/>
    </source>
</evidence>
<dbReference type="GO" id="GO:0006950">
    <property type="term" value="P:response to stress"/>
    <property type="evidence" value="ECO:0007669"/>
    <property type="project" value="UniProtKB-ARBA"/>
</dbReference>
<protein>
    <submittedName>
        <fullName evidence="4">Uncharacterized protein</fullName>
    </submittedName>
</protein>
<comment type="caution">
    <text evidence="4">The sequence shown here is derived from an EMBL/GenBank/DDBJ whole genome shotgun (WGS) entry which is preliminary data.</text>
</comment>
<accession>A0A5J9TMQ4</accession>
<keyword evidence="5" id="KW-1185">Reference proteome</keyword>
<proteinExistence type="predicted"/>
<name>A0A5J9TMQ4_9POAL</name>
<evidence type="ECO:0000256" key="1">
    <source>
        <dbReference type="ARBA" id="ARBA00004123"/>
    </source>
</evidence>
<feature type="compositionally biased region" description="Polar residues" evidence="3">
    <location>
        <begin position="85"/>
        <end position="102"/>
    </location>
</feature>